<reference evidence="2 3" key="1">
    <citation type="submission" date="2013-05" db="EMBL/GenBank/DDBJ databases">
        <title>Draft genome sequence of Rubidibacter lacunae KORDI 51-2.</title>
        <authorList>
            <person name="Choi D.H."/>
            <person name="Noh J.H."/>
            <person name="Kwon K.-K."/>
            <person name="Lee J.-H."/>
            <person name="Ryu J.-Y."/>
        </authorList>
    </citation>
    <scope>NUCLEOTIDE SEQUENCE [LARGE SCALE GENOMIC DNA]</scope>
    <source>
        <strain evidence="2 3">KORDI 51-2</strain>
    </source>
</reference>
<organism evidence="2 3">
    <name type="scientific">Rubidibacter lacunae KORDI 51-2</name>
    <dbReference type="NCBI Taxonomy" id="582515"/>
    <lineage>
        <taxon>Bacteria</taxon>
        <taxon>Bacillati</taxon>
        <taxon>Cyanobacteriota</taxon>
        <taxon>Cyanophyceae</taxon>
        <taxon>Oscillatoriophycideae</taxon>
        <taxon>Chroococcales</taxon>
        <taxon>Aphanothecaceae</taxon>
        <taxon>Rubidibacter</taxon>
    </lineage>
</organism>
<evidence type="ECO:0000313" key="2">
    <source>
        <dbReference type="EMBL" id="ERN41246.1"/>
    </source>
</evidence>
<dbReference type="EMBL" id="ASSJ01000051">
    <property type="protein sequence ID" value="ERN41246.1"/>
    <property type="molecule type" value="Genomic_DNA"/>
</dbReference>
<dbReference type="InParanoid" id="U5DHW2"/>
<gene>
    <name evidence="2" type="ORF">KR51_00021340</name>
</gene>
<protein>
    <submittedName>
        <fullName evidence="2">Uncharacterized protein</fullName>
    </submittedName>
</protein>
<dbReference type="STRING" id="582515.KR51_00021340"/>
<name>U5DHW2_9CHRO</name>
<proteinExistence type="predicted"/>
<dbReference type="AlphaFoldDB" id="U5DHW2"/>
<evidence type="ECO:0000256" key="1">
    <source>
        <dbReference type="SAM" id="MobiDB-lite"/>
    </source>
</evidence>
<feature type="region of interest" description="Disordered" evidence="1">
    <location>
        <begin position="62"/>
        <end position="81"/>
    </location>
</feature>
<sequence length="112" mass="12443">MGFESDRAFATVSTSHNRDVTFTQTVAALMTIRELLEAAQELSQRDRIRLASELMQLVARELEDPEPTSSPSTPSEDPFVGLFSGSAELATQAEEIRQQELQTSSGFTWKAY</sequence>
<keyword evidence="3" id="KW-1185">Reference proteome</keyword>
<dbReference type="Proteomes" id="UP000016960">
    <property type="component" value="Unassembled WGS sequence"/>
</dbReference>
<comment type="caution">
    <text evidence="2">The sequence shown here is derived from an EMBL/GenBank/DDBJ whole genome shotgun (WGS) entry which is preliminary data.</text>
</comment>
<evidence type="ECO:0000313" key="3">
    <source>
        <dbReference type="Proteomes" id="UP000016960"/>
    </source>
</evidence>
<accession>U5DHW2</accession>
<feature type="compositionally biased region" description="Low complexity" evidence="1">
    <location>
        <begin position="67"/>
        <end position="78"/>
    </location>
</feature>